<evidence type="ECO:0000256" key="3">
    <source>
        <dbReference type="SAM" id="SignalP"/>
    </source>
</evidence>
<dbReference type="RefSeq" id="WP_026206941.1">
    <property type="nucleotide sequence ID" value="NZ_JBIAZU010000006.1"/>
</dbReference>
<dbReference type="Proteomes" id="UP001602245">
    <property type="component" value="Unassembled WGS sequence"/>
</dbReference>
<evidence type="ECO:0000313" key="5">
    <source>
        <dbReference type="Proteomes" id="UP001602245"/>
    </source>
</evidence>
<evidence type="ECO:0000256" key="2">
    <source>
        <dbReference type="SAM" id="MobiDB-lite"/>
    </source>
</evidence>
<dbReference type="PANTHER" id="PTHR36842:SF1">
    <property type="entry name" value="PROTEIN TOLB"/>
    <property type="match status" value="1"/>
</dbReference>
<dbReference type="EMBL" id="JBIAZU010000006">
    <property type="protein sequence ID" value="MFF5294580.1"/>
    <property type="molecule type" value="Genomic_DNA"/>
</dbReference>
<proteinExistence type="inferred from homology"/>
<dbReference type="Pfam" id="PF07676">
    <property type="entry name" value="PD40"/>
    <property type="match status" value="3"/>
</dbReference>
<feature type="chain" id="PRO_5045262432" evidence="3">
    <location>
        <begin position="25"/>
        <end position="374"/>
    </location>
</feature>
<protein>
    <submittedName>
        <fullName evidence="4">PD40 domain-containing protein</fullName>
    </submittedName>
</protein>
<dbReference type="InterPro" id="IPR011042">
    <property type="entry name" value="6-blade_b-propeller_TolB-like"/>
</dbReference>
<accession>A0ABW6WPV2</accession>
<sequence length="374" mass="39059">MKTITAILTATGALLTAHPAPAQATPTLQNLVAYVRNGDIYVSKGTAEKRLTTGGGRSRPRWSPDGKRIAYLTGAQLWTMNADGSGPRRLTTRAAAGPSWSPDGKWIAFASLSCSGGPGVYRIAAGGGTPEVLFPRDCRGEELPPEPAGNARQGTPTDRAGTAQAGTPTDRASNAQAGTPTDRASNARAGTPTDRAGTARAGALTDRAVTARVGTLTDRLRTDDAVAWSPDGTKIAFRGGECESIYDACLSVGTVTTGGEQTVAAYGGGSLQTQGFAVVPTWRSDGARLAWTAYQQGETTADNQPLHLVEFDPATRAQRMVGAALDRELAYLDTNRAVVTSQYRGGSWLTVVGLGDGSRRLFHSGSQPSVRPTR</sequence>
<reference evidence="4 5" key="1">
    <citation type="submission" date="2024-10" db="EMBL/GenBank/DDBJ databases">
        <title>The Natural Products Discovery Center: Release of the First 8490 Sequenced Strains for Exploring Actinobacteria Biosynthetic Diversity.</title>
        <authorList>
            <person name="Kalkreuter E."/>
            <person name="Kautsar S.A."/>
            <person name="Yang D."/>
            <person name="Bader C.D."/>
            <person name="Teijaro C.N."/>
            <person name="Fluegel L."/>
            <person name="Davis C.M."/>
            <person name="Simpson J.R."/>
            <person name="Lauterbach L."/>
            <person name="Steele A.D."/>
            <person name="Gui C."/>
            <person name="Meng S."/>
            <person name="Li G."/>
            <person name="Viehrig K."/>
            <person name="Ye F."/>
            <person name="Su P."/>
            <person name="Kiefer A.F."/>
            <person name="Nichols A."/>
            <person name="Cepeda A.J."/>
            <person name="Yan W."/>
            <person name="Fan B."/>
            <person name="Jiang Y."/>
            <person name="Adhikari A."/>
            <person name="Zheng C.-J."/>
            <person name="Schuster L."/>
            <person name="Cowan T.M."/>
            <person name="Smanski M.J."/>
            <person name="Chevrette M.G."/>
            <person name="De Carvalho L.P.S."/>
            <person name="Shen B."/>
        </authorList>
    </citation>
    <scope>NUCLEOTIDE SEQUENCE [LARGE SCALE GENOMIC DNA]</scope>
    <source>
        <strain evidence="4 5">NPDC000087</strain>
    </source>
</reference>
<organism evidence="4 5">
    <name type="scientific">Paractinoplanes globisporus</name>
    <dbReference type="NCBI Taxonomy" id="113565"/>
    <lineage>
        <taxon>Bacteria</taxon>
        <taxon>Bacillati</taxon>
        <taxon>Actinomycetota</taxon>
        <taxon>Actinomycetes</taxon>
        <taxon>Micromonosporales</taxon>
        <taxon>Micromonosporaceae</taxon>
        <taxon>Paractinoplanes</taxon>
    </lineage>
</organism>
<feature type="region of interest" description="Disordered" evidence="2">
    <location>
        <begin position="137"/>
        <end position="200"/>
    </location>
</feature>
<feature type="signal peptide" evidence="3">
    <location>
        <begin position="1"/>
        <end position="24"/>
    </location>
</feature>
<keyword evidence="5" id="KW-1185">Reference proteome</keyword>
<comment type="caution">
    <text evidence="4">The sequence shown here is derived from an EMBL/GenBank/DDBJ whole genome shotgun (WGS) entry which is preliminary data.</text>
</comment>
<name>A0ABW6WPV2_9ACTN</name>
<dbReference type="PANTHER" id="PTHR36842">
    <property type="entry name" value="PROTEIN TOLB HOMOLOG"/>
    <property type="match status" value="1"/>
</dbReference>
<dbReference type="SUPFAM" id="SSF82171">
    <property type="entry name" value="DPP6 N-terminal domain-like"/>
    <property type="match status" value="1"/>
</dbReference>
<feature type="compositionally biased region" description="Polar residues" evidence="2">
    <location>
        <begin position="164"/>
        <end position="184"/>
    </location>
</feature>
<dbReference type="Gene3D" id="2.120.10.30">
    <property type="entry name" value="TolB, C-terminal domain"/>
    <property type="match status" value="2"/>
</dbReference>
<gene>
    <name evidence="4" type="ORF">ACFY35_34505</name>
</gene>
<evidence type="ECO:0000256" key="1">
    <source>
        <dbReference type="ARBA" id="ARBA00009820"/>
    </source>
</evidence>
<evidence type="ECO:0000313" key="4">
    <source>
        <dbReference type="EMBL" id="MFF5294580.1"/>
    </source>
</evidence>
<comment type="similarity">
    <text evidence="1">Belongs to the TolB family.</text>
</comment>
<dbReference type="InterPro" id="IPR011659">
    <property type="entry name" value="WD40"/>
</dbReference>
<keyword evidence="3" id="KW-0732">Signal</keyword>